<dbReference type="SUPFAM" id="SSF55729">
    <property type="entry name" value="Acyl-CoA N-acyltransferases (Nat)"/>
    <property type="match status" value="1"/>
</dbReference>
<reference evidence="1" key="1">
    <citation type="journal article" date="2015" name="Nature">
        <title>Complex archaea that bridge the gap between prokaryotes and eukaryotes.</title>
        <authorList>
            <person name="Spang A."/>
            <person name="Saw J.H."/>
            <person name="Jorgensen S.L."/>
            <person name="Zaremba-Niedzwiedzka K."/>
            <person name="Martijn J."/>
            <person name="Lind A.E."/>
            <person name="van Eijk R."/>
            <person name="Schleper C."/>
            <person name="Guy L."/>
            <person name="Ettema T.J."/>
        </authorList>
    </citation>
    <scope>NUCLEOTIDE SEQUENCE</scope>
</reference>
<sequence>MTKYRLLTEVDRPEIEKLWNATDIPKFPTSYPEIVAERDGEIIGFVAIHHNQECVLVEPMLCQGPATYWGLWHALEAIFKSIGVTNYSFRLEPHRVAHERLANSRVKKGELKSLGYYGGFFWYERAVA</sequence>
<accession>A0A0F8YKC4</accession>
<gene>
    <name evidence="1" type="ORF">LCGC14_3144180</name>
</gene>
<dbReference type="EMBL" id="LAZR01069015">
    <property type="protein sequence ID" value="KKK48531.1"/>
    <property type="molecule type" value="Genomic_DNA"/>
</dbReference>
<evidence type="ECO:0008006" key="2">
    <source>
        <dbReference type="Google" id="ProtNLM"/>
    </source>
</evidence>
<dbReference type="AlphaFoldDB" id="A0A0F8YKC4"/>
<dbReference type="InterPro" id="IPR016181">
    <property type="entry name" value="Acyl_CoA_acyltransferase"/>
</dbReference>
<evidence type="ECO:0000313" key="1">
    <source>
        <dbReference type="EMBL" id="KKK48531.1"/>
    </source>
</evidence>
<protein>
    <recommendedName>
        <fullName evidence="2">N-acetyltransferase domain-containing protein</fullName>
    </recommendedName>
</protein>
<organism evidence="1">
    <name type="scientific">marine sediment metagenome</name>
    <dbReference type="NCBI Taxonomy" id="412755"/>
    <lineage>
        <taxon>unclassified sequences</taxon>
        <taxon>metagenomes</taxon>
        <taxon>ecological metagenomes</taxon>
    </lineage>
</organism>
<name>A0A0F8YKC4_9ZZZZ</name>
<proteinExistence type="predicted"/>
<comment type="caution">
    <text evidence="1">The sequence shown here is derived from an EMBL/GenBank/DDBJ whole genome shotgun (WGS) entry which is preliminary data.</text>
</comment>